<comment type="function">
    <text evidence="7">Gustatory receptor which mediates acceptance or avoidance behavior, depending on its substrates.</text>
</comment>
<gene>
    <name evidence="8" type="primary">AUGUSTUS-3.0.2_32439</name>
    <name evidence="8" type="ORF">TcasGA2_TC032439</name>
</gene>
<dbReference type="AlphaFoldDB" id="A0A139WL50"/>
<feature type="transmembrane region" description="Helical" evidence="7">
    <location>
        <begin position="258"/>
        <end position="278"/>
    </location>
</feature>
<dbReference type="GO" id="GO:0030425">
    <property type="term" value="C:dendrite"/>
    <property type="evidence" value="ECO:0000318"/>
    <property type="project" value="GO_Central"/>
</dbReference>
<protein>
    <recommendedName>
        <fullName evidence="7">Gustatory receptor</fullName>
    </recommendedName>
</protein>
<dbReference type="GO" id="GO:0043025">
    <property type="term" value="C:neuronal cell body"/>
    <property type="evidence" value="ECO:0000318"/>
    <property type="project" value="GO_Central"/>
</dbReference>
<dbReference type="OrthoDB" id="6715617at2759"/>
<dbReference type="GO" id="GO:0008049">
    <property type="term" value="P:male courtship behavior"/>
    <property type="evidence" value="ECO:0000318"/>
    <property type="project" value="GO_Central"/>
</dbReference>
<evidence type="ECO:0000313" key="9">
    <source>
        <dbReference type="Proteomes" id="UP000007266"/>
    </source>
</evidence>
<dbReference type="GO" id="GO:0007165">
    <property type="term" value="P:signal transduction"/>
    <property type="evidence" value="ECO:0007669"/>
    <property type="project" value="UniProtKB-KW"/>
</dbReference>
<evidence type="ECO:0000256" key="1">
    <source>
        <dbReference type="ARBA" id="ARBA00004651"/>
    </source>
</evidence>
<evidence type="ECO:0000256" key="3">
    <source>
        <dbReference type="ARBA" id="ARBA00022692"/>
    </source>
</evidence>
<reference evidence="8 9" key="1">
    <citation type="journal article" date="2008" name="Nature">
        <title>The genome of the model beetle and pest Tribolium castaneum.</title>
        <authorList>
            <consortium name="Tribolium Genome Sequencing Consortium"/>
            <person name="Richards S."/>
            <person name="Gibbs R.A."/>
            <person name="Weinstock G.M."/>
            <person name="Brown S.J."/>
            <person name="Denell R."/>
            <person name="Beeman R.W."/>
            <person name="Gibbs R."/>
            <person name="Beeman R.W."/>
            <person name="Brown S.J."/>
            <person name="Bucher G."/>
            <person name="Friedrich M."/>
            <person name="Grimmelikhuijzen C.J."/>
            <person name="Klingler M."/>
            <person name="Lorenzen M."/>
            <person name="Richards S."/>
            <person name="Roth S."/>
            <person name="Schroder R."/>
            <person name="Tautz D."/>
            <person name="Zdobnov E.M."/>
            <person name="Muzny D."/>
            <person name="Gibbs R.A."/>
            <person name="Weinstock G.M."/>
            <person name="Attaway T."/>
            <person name="Bell S."/>
            <person name="Buhay C.J."/>
            <person name="Chandrabose M.N."/>
            <person name="Chavez D."/>
            <person name="Clerk-Blankenburg K.P."/>
            <person name="Cree A."/>
            <person name="Dao M."/>
            <person name="Davis C."/>
            <person name="Chacko J."/>
            <person name="Dinh H."/>
            <person name="Dugan-Rocha S."/>
            <person name="Fowler G."/>
            <person name="Garner T.T."/>
            <person name="Garnes J."/>
            <person name="Gnirke A."/>
            <person name="Hawes A."/>
            <person name="Hernandez J."/>
            <person name="Hines S."/>
            <person name="Holder M."/>
            <person name="Hume J."/>
            <person name="Jhangiani S.N."/>
            <person name="Joshi V."/>
            <person name="Khan Z.M."/>
            <person name="Jackson L."/>
            <person name="Kovar C."/>
            <person name="Kowis A."/>
            <person name="Lee S."/>
            <person name="Lewis L.R."/>
            <person name="Margolis J."/>
            <person name="Morgan M."/>
            <person name="Nazareth L.V."/>
            <person name="Nguyen N."/>
            <person name="Okwuonu G."/>
            <person name="Parker D."/>
            <person name="Richards S."/>
            <person name="Ruiz S.J."/>
            <person name="Santibanez J."/>
            <person name="Savard J."/>
            <person name="Scherer S.E."/>
            <person name="Schneider B."/>
            <person name="Sodergren E."/>
            <person name="Tautz D."/>
            <person name="Vattahil S."/>
            <person name="Villasana D."/>
            <person name="White C.S."/>
            <person name="Wright R."/>
            <person name="Park Y."/>
            <person name="Beeman R.W."/>
            <person name="Lord J."/>
            <person name="Oppert B."/>
            <person name="Lorenzen M."/>
            <person name="Brown S."/>
            <person name="Wang L."/>
            <person name="Savard J."/>
            <person name="Tautz D."/>
            <person name="Richards S."/>
            <person name="Weinstock G."/>
            <person name="Gibbs R.A."/>
            <person name="Liu Y."/>
            <person name="Worley K."/>
            <person name="Weinstock G."/>
            <person name="Elsik C.G."/>
            <person name="Reese J.T."/>
            <person name="Elhaik E."/>
            <person name="Landan G."/>
            <person name="Graur D."/>
            <person name="Arensburger P."/>
            <person name="Atkinson P."/>
            <person name="Beeman R.W."/>
            <person name="Beidler J."/>
            <person name="Brown S.J."/>
            <person name="Demuth J.P."/>
            <person name="Drury D.W."/>
            <person name="Du Y.Z."/>
            <person name="Fujiwara H."/>
            <person name="Lorenzen M."/>
            <person name="Maselli V."/>
            <person name="Osanai M."/>
            <person name="Park Y."/>
            <person name="Robertson H.M."/>
            <person name="Tu Z."/>
            <person name="Wang J.J."/>
            <person name="Wang S."/>
            <person name="Richards S."/>
            <person name="Song H."/>
            <person name="Zhang L."/>
            <person name="Sodergren E."/>
            <person name="Werner D."/>
            <person name="Stanke M."/>
            <person name="Morgenstern B."/>
            <person name="Solovyev V."/>
            <person name="Kosarev P."/>
            <person name="Brown G."/>
            <person name="Chen H.C."/>
            <person name="Ermolaeva O."/>
            <person name="Hlavina W."/>
            <person name="Kapustin Y."/>
            <person name="Kiryutin B."/>
            <person name="Kitts P."/>
            <person name="Maglott D."/>
            <person name="Pruitt K."/>
            <person name="Sapojnikov V."/>
            <person name="Souvorov A."/>
            <person name="Mackey A.J."/>
            <person name="Waterhouse R.M."/>
            <person name="Wyder S."/>
            <person name="Zdobnov E.M."/>
            <person name="Zdobnov E.M."/>
            <person name="Wyder S."/>
            <person name="Kriventseva E.V."/>
            <person name="Kadowaki T."/>
            <person name="Bork P."/>
            <person name="Aranda M."/>
            <person name="Bao R."/>
            <person name="Beermann A."/>
            <person name="Berns N."/>
            <person name="Bolognesi R."/>
            <person name="Bonneton F."/>
            <person name="Bopp D."/>
            <person name="Brown S.J."/>
            <person name="Bucher G."/>
            <person name="Butts T."/>
            <person name="Chaumot A."/>
            <person name="Denell R.E."/>
            <person name="Ferrier D.E."/>
            <person name="Friedrich M."/>
            <person name="Gordon C.M."/>
            <person name="Jindra M."/>
            <person name="Klingler M."/>
            <person name="Lan Q."/>
            <person name="Lattorff H.M."/>
            <person name="Laudet V."/>
            <person name="von Levetsow C."/>
            <person name="Liu Z."/>
            <person name="Lutz R."/>
            <person name="Lynch J.A."/>
            <person name="da Fonseca R.N."/>
            <person name="Posnien N."/>
            <person name="Reuter R."/>
            <person name="Roth S."/>
            <person name="Savard J."/>
            <person name="Schinko J.B."/>
            <person name="Schmitt C."/>
            <person name="Schoppmeier M."/>
            <person name="Schroder R."/>
            <person name="Shippy T.D."/>
            <person name="Simonnet F."/>
            <person name="Marques-Souza H."/>
            <person name="Tautz D."/>
            <person name="Tomoyasu Y."/>
            <person name="Trauner J."/>
            <person name="Van der Zee M."/>
            <person name="Vervoort M."/>
            <person name="Wittkopp N."/>
            <person name="Wimmer E.A."/>
            <person name="Yang X."/>
            <person name="Jones A.K."/>
            <person name="Sattelle D.B."/>
            <person name="Ebert P.R."/>
            <person name="Nelson D."/>
            <person name="Scott J.G."/>
            <person name="Beeman R.W."/>
            <person name="Muthukrishnan S."/>
            <person name="Kramer K.J."/>
            <person name="Arakane Y."/>
            <person name="Beeman R.W."/>
            <person name="Zhu Q."/>
            <person name="Hogenkamp D."/>
            <person name="Dixit R."/>
            <person name="Oppert B."/>
            <person name="Jiang H."/>
            <person name="Zou Z."/>
            <person name="Marshall J."/>
            <person name="Elpidina E."/>
            <person name="Vinokurov K."/>
            <person name="Oppert C."/>
            <person name="Zou Z."/>
            <person name="Evans J."/>
            <person name="Lu Z."/>
            <person name="Zhao P."/>
            <person name="Sumathipala N."/>
            <person name="Altincicek B."/>
            <person name="Vilcinskas A."/>
            <person name="Williams M."/>
            <person name="Hultmark D."/>
            <person name="Hetru C."/>
            <person name="Jiang H."/>
            <person name="Grimmelikhuijzen C.J."/>
            <person name="Hauser F."/>
            <person name="Cazzamali G."/>
            <person name="Williamson M."/>
            <person name="Park Y."/>
            <person name="Li B."/>
            <person name="Tanaka Y."/>
            <person name="Predel R."/>
            <person name="Neupert S."/>
            <person name="Schachtner J."/>
            <person name="Verleyen P."/>
            <person name="Raible F."/>
            <person name="Bork P."/>
            <person name="Friedrich M."/>
            <person name="Walden K.K."/>
            <person name="Robertson H.M."/>
            <person name="Angeli S."/>
            <person name="Foret S."/>
            <person name="Bucher G."/>
            <person name="Schuetz S."/>
            <person name="Maleszka R."/>
            <person name="Wimmer E.A."/>
            <person name="Beeman R.W."/>
            <person name="Lorenzen M."/>
            <person name="Tomoyasu Y."/>
            <person name="Miller S.C."/>
            <person name="Grossmann D."/>
            <person name="Bucher G."/>
        </authorList>
    </citation>
    <scope>NUCLEOTIDE SEQUENCE [LARGE SCALE GENOMIC DNA]</scope>
    <source>
        <strain evidence="8 9">Georgia GA2</strain>
    </source>
</reference>
<dbReference type="Pfam" id="PF08395">
    <property type="entry name" value="7tm_7"/>
    <property type="match status" value="1"/>
</dbReference>
<proteinExistence type="inferred from homology"/>
<dbReference type="InParanoid" id="A0A139WL50"/>
<dbReference type="GO" id="GO:0050909">
    <property type="term" value="P:sensory perception of taste"/>
    <property type="evidence" value="ECO:0007669"/>
    <property type="project" value="InterPro"/>
</dbReference>
<feature type="transmembrane region" description="Helical" evidence="7">
    <location>
        <begin position="73"/>
        <end position="94"/>
    </location>
</feature>
<dbReference type="EMBL" id="KQ971321">
    <property type="protein sequence ID" value="KYB28739.1"/>
    <property type="molecule type" value="Genomic_DNA"/>
</dbReference>
<name>A0A139WL50_TRICA</name>
<keyword evidence="3 7" id="KW-0812">Transmembrane</keyword>
<accession>A0A139WL50</accession>
<evidence type="ECO:0000256" key="7">
    <source>
        <dbReference type="RuleBase" id="RU363108"/>
    </source>
</evidence>
<reference evidence="8 9" key="2">
    <citation type="journal article" date="2010" name="Nucleic Acids Res.">
        <title>BeetleBase in 2010: revisions to provide comprehensive genomic information for Tribolium castaneum.</title>
        <authorList>
            <person name="Kim H.S."/>
            <person name="Murphy T."/>
            <person name="Xia J."/>
            <person name="Caragea D."/>
            <person name="Park Y."/>
            <person name="Beeman R.W."/>
            <person name="Lorenzen M.D."/>
            <person name="Butcher S."/>
            <person name="Manak J.R."/>
            <person name="Brown S.J."/>
        </authorList>
    </citation>
    <scope>GENOME REANNOTATION</scope>
    <source>
        <strain evidence="8 9">Georgia GA2</strain>
    </source>
</reference>
<keyword evidence="4 7" id="KW-1133">Transmembrane helix</keyword>
<feature type="transmembrane region" description="Helical" evidence="7">
    <location>
        <begin position="124"/>
        <end position="150"/>
    </location>
</feature>
<comment type="similarity">
    <text evidence="7">Belongs to the insect chemoreceptor superfamily. Gustatory receptor (GR) family.</text>
</comment>
<keyword evidence="9" id="KW-1185">Reference proteome</keyword>
<dbReference type="GO" id="GO:0007635">
    <property type="term" value="P:chemosensory behavior"/>
    <property type="evidence" value="ECO:0000318"/>
    <property type="project" value="GO_Central"/>
</dbReference>
<organism evidence="8 9">
    <name type="scientific">Tribolium castaneum</name>
    <name type="common">Red flour beetle</name>
    <dbReference type="NCBI Taxonomy" id="7070"/>
    <lineage>
        <taxon>Eukaryota</taxon>
        <taxon>Metazoa</taxon>
        <taxon>Ecdysozoa</taxon>
        <taxon>Arthropoda</taxon>
        <taxon>Hexapoda</taxon>
        <taxon>Insecta</taxon>
        <taxon>Pterygota</taxon>
        <taxon>Neoptera</taxon>
        <taxon>Endopterygota</taxon>
        <taxon>Coleoptera</taxon>
        <taxon>Polyphaga</taxon>
        <taxon>Cucujiformia</taxon>
        <taxon>Tenebrionidae</taxon>
        <taxon>Tenebrionidae incertae sedis</taxon>
        <taxon>Tribolium</taxon>
    </lineage>
</organism>
<dbReference type="GO" id="GO:0051606">
    <property type="term" value="P:detection of stimulus"/>
    <property type="evidence" value="ECO:0007669"/>
    <property type="project" value="UniProtKB-ARBA"/>
</dbReference>
<dbReference type="GO" id="GO:0005886">
    <property type="term" value="C:plasma membrane"/>
    <property type="evidence" value="ECO:0007669"/>
    <property type="project" value="UniProtKB-SubCell"/>
</dbReference>
<keyword evidence="7" id="KW-0807">Transducer</keyword>
<keyword evidence="6 7" id="KW-0675">Receptor</keyword>
<dbReference type="GO" id="GO:0030424">
    <property type="term" value="C:axon"/>
    <property type="evidence" value="ECO:0000318"/>
    <property type="project" value="GO_Central"/>
</dbReference>
<evidence type="ECO:0000256" key="5">
    <source>
        <dbReference type="ARBA" id="ARBA00023136"/>
    </source>
</evidence>
<sequence length="387" mass="45155">MEPKTFFWYFKPIALICKAVGIFPLQNLGAKHPKELRGPFLSFAQLYSFGVFAFNIYMIWYFSGFMFTTQNSFYLFSVVYVMIFRSIFCFVFCARHSKKLPKLIQLLDLFDRKKRPILVDPKSSYCFCYFFTWTILPIVIGFVTIAFSFYESMNVVLETMPPEMSVLQTKLSACFFGCLATWQVLPLLLYIYFAFRITYDYRILNKTMKTQCHGCCFLSEEIKYSSDFNETLEYVRQMHNLLTKAVEEMGKCYGNFMAIDQLCLIVMVIANICTFISNNGTHEIHLLAITFFNLWVVVWVLVISNEIKEAGNKVIYVLRAIVLSGVDERARIEIQTFMMQLVAQPVEVSAAGYFIIDKRQIPSVSKTFRKNRIFLFTLYTNAESYIN</sequence>
<feature type="transmembrane region" description="Helical" evidence="7">
    <location>
        <begin position="284"/>
        <end position="303"/>
    </location>
</feature>
<keyword evidence="5 7" id="KW-0472">Membrane</keyword>
<feature type="transmembrane region" description="Helical" evidence="7">
    <location>
        <begin position="46"/>
        <end position="67"/>
    </location>
</feature>
<evidence type="ECO:0000256" key="4">
    <source>
        <dbReference type="ARBA" id="ARBA00022989"/>
    </source>
</evidence>
<dbReference type="InterPro" id="IPR013604">
    <property type="entry name" value="7TM_chemorcpt"/>
</dbReference>
<dbReference type="PANTHER" id="PTHR21421">
    <property type="entry name" value="GUSTATORY RECEPTOR"/>
    <property type="match status" value="1"/>
</dbReference>
<evidence type="ECO:0000313" key="8">
    <source>
        <dbReference type="EMBL" id="KYB28739.1"/>
    </source>
</evidence>
<keyword evidence="2 7" id="KW-1003">Cell membrane</keyword>
<evidence type="ECO:0000256" key="2">
    <source>
        <dbReference type="ARBA" id="ARBA00022475"/>
    </source>
</evidence>
<feature type="transmembrane region" description="Helical" evidence="7">
    <location>
        <begin position="170"/>
        <end position="195"/>
    </location>
</feature>
<dbReference type="Proteomes" id="UP000007266">
    <property type="component" value="Linkage group 3"/>
</dbReference>
<dbReference type="GO" id="GO:0038023">
    <property type="term" value="F:signaling receptor activity"/>
    <property type="evidence" value="ECO:0007669"/>
    <property type="project" value="UniProtKB-ARBA"/>
</dbReference>
<comment type="subcellular location">
    <subcellularLocation>
        <location evidence="1 7">Cell membrane</location>
        <topology evidence="1 7">Multi-pass membrane protein</topology>
    </subcellularLocation>
</comment>
<evidence type="ECO:0000256" key="6">
    <source>
        <dbReference type="ARBA" id="ARBA00023170"/>
    </source>
</evidence>
<dbReference type="PANTHER" id="PTHR21421:SF29">
    <property type="entry name" value="GUSTATORY RECEPTOR 5A FOR TREHALOSE-RELATED"/>
    <property type="match status" value="1"/>
</dbReference>
<feature type="transmembrane region" description="Helical" evidence="7">
    <location>
        <begin position="6"/>
        <end position="25"/>
    </location>
</feature>